<proteinExistence type="inferred from homology"/>
<dbReference type="PROSITE" id="PS50994">
    <property type="entry name" value="INTEGRASE"/>
    <property type="match status" value="1"/>
</dbReference>
<dbReference type="Pfam" id="PF22483">
    <property type="entry name" value="Mu-transpos_C_2"/>
    <property type="match status" value="1"/>
</dbReference>
<dbReference type="EMBL" id="JAUSTY010000003">
    <property type="protein sequence ID" value="MDQ0164926.1"/>
    <property type="molecule type" value="Genomic_DNA"/>
</dbReference>
<accession>A0ABT9VVB5</accession>
<sequence>MAVFTSAYGNYRFAWLFTKQTTECFQEAHALFFDHVKGVYQTMVYDNMRVAVKKFAGTGKEPTEGLLKLSLYYGFQFRFCNIHSGNEKGHVERSVEVVRRKAFAFRDTFETLEEANQYLLETCTKRNQKPQMDHQNQSANELMEQERDGLLPALPMFDAARVLYCRVDKYATVAVDQNRYSVPDHLVGKQVMVKVYSTQILCFHEGKRFAEHARLTGCHEWRLDLSHYIETLKKKPGALAGSTALHQASKKIKNIYETYYTKHERDFVHLLQYMQDDVSLTEVECSIEELRAIHPNHVTTDKIKVLCAKNREIAIPTAALSKNECEIADQAKEHLRMYDELFYAHIQETKEVTA</sequence>
<evidence type="ECO:0000256" key="1">
    <source>
        <dbReference type="ARBA" id="ARBA00009277"/>
    </source>
</evidence>
<feature type="domain" description="Integrase catalytic" evidence="2">
    <location>
        <begin position="1"/>
        <end position="147"/>
    </location>
</feature>
<evidence type="ECO:0000259" key="2">
    <source>
        <dbReference type="PROSITE" id="PS50994"/>
    </source>
</evidence>
<keyword evidence="4" id="KW-1185">Reference proteome</keyword>
<protein>
    <recommendedName>
        <fullName evidence="2">Integrase catalytic domain-containing protein</fullName>
    </recommendedName>
</protein>
<comment type="caution">
    <text evidence="3">The sequence shown here is derived from an EMBL/GenBank/DDBJ whole genome shotgun (WGS) entry which is preliminary data.</text>
</comment>
<gene>
    <name evidence="3" type="ORF">J2S11_000826</name>
</gene>
<dbReference type="Proteomes" id="UP001235840">
    <property type="component" value="Unassembled WGS sequence"/>
</dbReference>
<dbReference type="Gene3D" id="3.30.420.10">
    <property type="entry name" value="Ribonuclease H-like superfamily/Ribonuclease H"/>
    <property type="match status" value="1"/>
</dbReference>
<name>A0ABT9VVB5_9BACI</name>
<dbReference type="RefSeq" id="WP_343834537.1">
    <property type="nucleotide sequence ID" value="NZ_BAAADK010000010.1"/>
</dbReference>
<dbReference type="PANTHER" id="PTHR35004:SF7">
    <property type="entry name" value="INTEGRASE PROTEIN"/>
    <property type="match status" value="1"/>
</dbReference>
<dbReference type="InterPro" id="IPR001584">
    <property type="entry name" value="Integrase_cat-core"/>
</dbReference>
<comment type="similarity">
    <text evidence="1">Belongs to the transposase IS21/IS408/IS1162 family.</text>
</comment>
<dbReference type="InterPro" id="IPR054353">
    <property type="entry name" value="IstA-like_C"/>
</dbReference>
<evidence type="ECO:0000313" key="4">
    <source>
        <dbReference type="Proteomes" id="UP001235840"/>
    </source>
</evidence>
<reference evidence="3 4" key="1">
    <citation type="submission" date="2023-07" db="EMBL/GenBank/DDBJ databases">
        <title>Genomic Encyclopedia of Type Strains, Phase IV (KMG-IV): sequencing the most valuable type-strain genomes for metagenomic binning, comparative biology and taxonomic classification.</title>
        <authorList>
            <person name="Goeker M."/>
        </authorList>
    </citation>
    <scope>NUCLEOTIDE SEQUENCE [LARGE SCALE GENOMIC DNA]</scope>
    <source>
        <strain evidence="3 4">DSM 12751</strain>
    </source>
</reference>
<dbReference type="InterPro" id="IPR036397">
    <property type="entry name" value="RNaseH_sf"/>
</dbReference>
<organism evidence="3 4">
    <name type="scientific">Caldalkalibacillus horti</name>
    <dbReference type="NCBI Taxonomy" id="77523"/>
    <lineage>
        <taxon>Bacteria</taxon>
        <taxon>Bacillati</taxon>
        <taxon>Bacillota</taxon>
        <taxon>Bacilli</taxon>
        <taxon>Bacillales</taxon>
        <taxon>Bacillaceae</taxon>
        <taxon>Caldalkalibacillus</taxon>
    </lineage>
</organism>
<evidence type="ECO:0000313" key="3">
    <source>
        <dbReference type="EMBL" id="MDQ0164926.1"/>
    </source>
</evidence>
<dbReference type="PANTHER" id="PTHR35004">
    <property type="entry name" value="TRANSPOSASE RV3428C-RELATED"/>
    <property type="match status" value="1"/>
</dbReference>